<dbReference type="Pfam" id="PF08614">
    <property type="entry name" value="ATG16"/>
    <property type="match status" value="1"/>
</dbReference>
<accession>A0A9P4V2A5</accession>
<feature type="domain" description="Autophagy-related protein 16" evidence="4">
    <location>
        <begin position="10"/>
        <end position="201"/>
    </location>
</feature>
<dbReference type="Proteomes" id="UP000799444">
    <property type="component" value="Unassembled WGS sequence"/>
</dbReference>
<dbReference type="InterPro" id="IPR045160">
    <property type="entry name" value="ATG16"/>
</dbReference>
<dbReference type="GO" id="GO:0000045">
    <property type="term" value="P:autophagosome assembly"/>
    <property type="evidence" value="ECO:0007669"/>
    <property type="project" value="InterPro"/>
</dbReference>
<feature type="coiled-coil region" evidence="2">
    <location>
        <begin position="154"/>
        <end position="195"/>
    </location>
</feature>
<dbReference type="CDD" id="cd22887">
    <property type="entry name" value="Atg16_CCD"/>
    <property type="match status" value="1"/>
</dbReference>
<dbReference type="InterPro" id="IPR013923">
    <property type="entry name" value="Autophagy-rel_prot_16_dom"/>
</dbReference>
<evidence type="ECO:0000313" key="5">
    <source>
        <dbReference type="EMBL" id="KAF2733948.1"/>
    </source>
</evidence>
<evidence type="ECO:0000256" key="1">
    <source>
        <dbReference type="ARBA" id="ARBA00005331"/>
    </source>
</evidence>
<dbReference type="OrthoDB" id="8949486at2759"/>
<dbReference type="PANTHER" id="PTHR19878:SF8">
    <property type="entry name" value="AUTOPHAGY-RELATED 16, ISOFORM F"/>
    <property type="match status" value="1"/>
</dbReference>
<feature type="compositionally biased region" description="Polar residues" evidence="3">
    <location>
        <begin position="72"/>
        <end position="83"/>
    </location>
</feature>
<dbReference type="EMBL" id="ML996154">
    <property type="protein sequence ID" value="KAF2733948.1"/>
    <property type="molecule type" value="Genomic_DNA"/>
</dbReference>
<keyword evidence="6" id="KW-1185">Reference proteome</keyword>
<proteinExistence type="inferred from homology"/>
<name>A0A9P4V2A5_9PLEO</name>
<evidence type="ECO:0000259" key="4">
    <source>
        <dbReference type="Pfam" id="PF08614"/>
    </source>
</evidence>
<gene>
    <name evidence="5" type="ORF">EJ04DRAFT_577261</name>
</gene>
<sequence length="231" mass="26293">MSDPSKALAEYLSALEARDKREQAHARYINAYTKLADRTAAQAPPSTDDAVAPSPSLSTKSLRPGTPKGKSAQATQDTNSPNITSQLRSELASTQKIRADLESKLSAQTTELQALQTTDAEQKKRIIALEKVMEHLQRRLKDRGEELTGKGRLVEDVQDEMVALNLQLSMAEQERDKLKKENEDLTRRWVEYKEKEVQRQNEENDRFGMGGRRRMERVEQLVDNIMEWVLI</sequence>
<comment type="similarity">
    <text evidence="1">Belongs to the ATG16 family.</text>
</comment>
<comment type="caution">
    <text evidence="5">The sequence shown here is derived from an EMBL/GenBank/DDBJ whole genome shotgun (WGS) entry which is preliminary data.</text>
</comment>
<keyword evidence="2" id="KW-0175">Coiled coil</keyword>
<protein>
    <submittedName>
        <fullName evidence="5">Autophagy protein 16</fullName>
    </submittedName>
</protein>
<organism evidence="5 6">
    <name type="scientific">Polyplosphaeria fusca</name>
    <dbReference type="NCBI Taxonomy" id="682080"/>
    <lineage>
        <taxon>Eukaryota</taxon>
        <taxon>Fungi</taxon>
        <taxon>Dikarya</taxon>
        <taxon>Ascomycota</taxon>
        <taxon>Pezizomycotina</taxon>
        <taxon>Dothideomycetes</taxon>
        <taxon>Pleosporomycetidae</taxon>
        <taxon>Pleosporales</taxon>
        <taxon>Tetraplosphaeriaceae</taxon>
        <taxon>Polyplosphaeria</taxon>
    </lineage>
</organism>
<feature type="region of interest" description="Disordered" evidence="3">
    <location>
        <begin position="39"/>
        <end position="83"/>
    </location>
</feature>
<evidence type="ECO:0000313" key="6">
    <source>
        <dbReference type="Proteomes" id="UP000799444"/>
    </source>
</evidence>
<evidence type="ECO:0000256" key="3">
    <source>
        <dbReference type="SAM" id="MobiDB-lite"/>
    </source>
</evidence>
<evidence type="ECO:0000256" key="2">
    <source>
        <dbReference type="SAM" id="Coils"/>
    </source>
</evidence>
<dbReference type="AlphaFoldDB" id="A0A9P4V2A5"/>
<reference evidence="5" key="1">
    <citation type="journal article" date="2020" name="Stud. Mycol.">
        <title>101 Dothideomycetes genomes: a test case for predicting lifestyles and emergence of pathogens.</title>
        <authorList>
            <person name="Haridas S."/>
            <person name="Albert R."/>
            <person name="Binder M."/>
            <person name="Bloem J."/>
            <person name="Labutti K."/>
            <person name="Salamov A."/>
            <person name="Andreopoulos B."/>
            <person name="Baker S."/>
            <person name="Barry K."/>
            <person name="Bills G."/>
            <person name="Bluhm B."/>
            <person name="Cannon C."/>
            <person name="Castanera R."/>
            <person name="Culley D."/>
            <person name="Daum C."/>
            <person name="Ezra D."/>
            <person name="Gonzalez J."/>
            <person name="Henrissat B."/>
            <person name="Kuo A."/>
            <person name="Liang C."/>
            <person name="Lipzen A."/>
            <person name="Lutzoni F."/>
            <person name="Magnuson J."/>
            <person name="Mondo S."/>
            <person name="Nolan M."/>
            <person name="Ohm R."/>
            <person name="Pangilinan J."/>
            <person name="Park H.-J."/>
            <person name="Ramirez L."/>
            <person name="Alfaro M."/>
            <person name="Sun H."/>
            <person name="Tritt A."/>
            <person name="Yoshinaga Y."/>
            <person name="Zwiers L.-H."/>
            <person name="Turgeon B."/>
            <person name="Goodwin S."/>
            <person name="Spatafora J."/>
            <person name="Crous P."/>
            <person name="Grigoriev I."/>
        </authorList>
    </citation>
    <scope>NUCLEOTIDE SEQUENCE</scope>
    <source>
        <strain evidence="5">CBS 125425</strain>
    </source>
</reference>
<dbReference type="PANTHER" id="PTHR19878">
    <property type="entry name" value="AUTOPHAGY PROTEIN 16-LIKE"/>
    <property type="match status" value="1"/>
</dbReference>
<dbReference type="Gene3D" id="1.20.5.170">
    <property type="match status" value="1"/>
</dbReference>